<name>A0A2P2KXR6_RHIMU</name>
<proteinExistence type="predicted"/>
<accession>A0A2P2KXR6</accession>
<organism evidence="2">
    <name type="scientific">Rhizophora mucronata</name>
    <name type="common">Asiatic mangrove</name>
    <dbReference type="NCBI Taxonomy" id="61149"/>
    <lineage>
        <taxon>Eukaryota</taxon>
        <taxon>Viridiplantae</taxon>
        <taxon>Streptophyta</taxon>
        <taxon>Embryophyta</taxon>
        <taxon>Tracheophyta</taxon>
        <taxon>Spermatophyta</taxon>
        <taxon>Magnoliopsida</taxon>
        <taxon>eudicotyledons</taxon>
        <taxon>Gunneridae</taxon>
        <taxon>Pentapetalae</taxon>
        <taxon>rosids</taxon>
        <taxon>fabids</taxon>
        <taxon>Malpighiales</taxon>
        <taxon>Rhizophoraceae</taxon>
        <taxon>Rhizophora</taxon>
    </lineage>
</organism>
<sequence>MHVKQSRTPMKLQNTCQRAEN</sequence>
<protein>
    <submittedName>
        <fullName evidence="2">Uncharacterized protein</fullName>
    </submittedName>
</protein>
<dbReference type="AlphaFoldDB" id="A0A2P2KXR6"/>
<feature type="region of interest" description="Disordered" evidence="1">
    <location>
        <begin position="1"/>
        <end position="21"/>
    </location>
</feature>
<evidence type="ECO:0000256" key="1">
    <source>
        <dbReference type="SAM" id="MobiDB-lite"/>
    </source>
</evidence>
<reference evidence="2" key="1">
    <citation type="submission" date="2018-02" db="EMBL/GenBank/DDBJ databases">
        <title>Rhizophora mucronata_Transcriptome.</title>
        <authorList>
            <person name="Meera S.P."/>
            <person name="Sreeshan A."/>
            <person name="Augustine A."/>
        </authorList>
    </citation>
    <scope>NUCLEOTIDE SEQUENCE</scope>
    <source>
        <tissue evidence="2">Leaf</tissue>
    </source>
</reference>
<dbReference type="EMBL" id="GGEC01030035">
    <property type="protein sequence ID" value="MBX10519.1"/>
    <property type="molecule type" value="Transcribed_RNA"/>
</dbReference>
<evidence type="ECO:0000313" key="2">
    <source>
        <dbReference type="EMBL" id="MBX10519.1"/>
    </source>
</evidence>